<keyword evidence="5" id="KW-0547">Nucleotide-binding</keyword>
<keyword evidence="13" id="KW-1185">Reference proteome</keyword>
<dbReference type="Pfam" id="PF07730">
    <property type="entry name" value="HisKA_3"/>
    <property type="match status" value="1"/>
</dbReference>
<organism evidence="12 13">
    <name type="scientific">Ornithinimicrobium pratense</name>
    <dbReference type="NCBI Taxonomy" id="2593973"/>
    <lineage>
        <taxon>Bacteria</taxon>
        <taxon>Bacillati</taxon>
        <taxon>Actinomycetota</taxon>
        <taxon>Actinomycetes</taxon>
        <taxon>Micrococcales</taxon>
        <taxon>Ornithinimicrobiaceae</taxon>
        <taxon>Ornithinimicrobium</taxon>
    </lineage>
</organism>
<protein>
    <recommendedName>
        <fullName evidence="2">histidine kinase</fullName>
        <ecNumber evidence="2">2.7.13.3</ecNumber>
    </recommendedName>
</protein>
<dbReference type="GO" id="GO:0016020">
    <property type="term" value="C:membrane"/>
    <property type="evidence" value="ECO:0007669"/>
    <property type="project" value="InterPro"/>
</dbReference>
<evidence type="ECO:0000256" key="4">
    <source>
        <dbReference type="ARBA" id="ARBA00022679"/>
    </source>
</evidence>
<evidence type="ECO:0000256" key="7">
    <source>
        <dbReference type="ARBA" id="ARBA00022840"/>
    </source>
</evidence>
<evidence type="ECO:0000259" key="11">
    <source>
        <dbReference type="Pfam" id="PF13581"/>
    </source>
</evidence>
<dbReference type="EC" id="2.7.13.3" evidence="2"/>
<evidence type="ECO:0000256" key="8">
    <source>
        <dbReference type="ARBA" id="ARBA00023012"/>
    </source>
</evidence>
<evidence type="ECO:0000256" key="5">
    <source>
        <dbReference type="ARBA" id="ARBA00022741"/>
    </source>
</evidence>
<gene>
    <name evidence="12" type="ORF">FY030_11655</name>
</gene>
<dbReference type="InterPro" id="IPR003594">
    <property type="entry name" value="HATPase_dom"/>
</dbReference>
<keyword evidence="9" id="KW-1133">Transmembrane helix</keyword>
<feature type="transmembrane region" description="Helical" evidence="9">
    <location>
        <begin position="12"/>
        <end position="32"/>
    </location>
</feature>
<keyword evidence="9" id="KW-0812">Transmembrane</keyword>
<dbReference type="InterPro" id="IPR011712">
    <property type="entry name" value="Sig_transdc_His_kin_sub3_dim/P"/>
</dbReference>
<dbReference type="SUPFAM" id="SSF55874">
    <property type="entry name" value="ATPase domain of HSP90 chaperone/DNA topoisomerase II/histidine kinase"/>
    <property type="match status" value="1"/>
</dbReference>
<sequence length="284" mass="30432">MEAGRPTWRPRTWAVAAAILLVLAFVLSVMGVDPPGAARAATLSAIGIAFTVLCWALVRTRSQRRQYEEDLAAWATERATQAERLRIASDLHDLVSHGLGIITVRAAVARTMAGPAAETERASALADVERVSRETTIELRRMLTVLHEPGAASLHPADSLSDLPAIAQEADAAGLRVTLDLDDLGEVSPGVQLTICAVVREALNNTFRHAGPTPVRIRVGRDAESIVVDVRDAGPQGTWRSHPGAGHGLDGLRKRVEILGGTLRAKPEEHGFHLVARIPDTDHA</sequence>
<dbReference type="RefSeq" id="WP_158061655.1">
    <property type="nucleotide sequence ID" value="NZ_CP044427.1"/>
</dbReference>
<proteinExistence type="predicted"/>
<feature type="domain" description="Histidine kinase/HSP90-like ATPase" evidence="11">
    <location>
        <begin position="163"/>
        <end position="277"/>
    </location>
</feature>
<keyword evidence="7" id="KW-0067">ATP-binding</keyword>
<dbReference type="Gene3D" id="3.30.565.10">
    <property type="entry name" value="Histidine kinase-like ATPase, C-terminal domain"/>
    <property type="match status" value="1"/>
</dbReference>
<dbReference type="AlphaFoldDB" id="A0A5J6V880"/>
<dbReference type="EMBL" id="CP044427">
    <property type="protein sequence ID" value="QFG69273.1"/>
    <property type="molecule type" value="Genomic_DNA"/>
</dbReference>
<accession>A0A5J6V880</accession>
<feature type="transmembrane region" description="Helical" evidence="9">
    <location>
        <begin position="38"/>
        <end position="58"/>
    </location>
</feature>
<dbReference type="InterPro" id="IPR050482">
    <property type="entry name" value="Sensor_HK_TwoCompSys"/>
</dbReference>
<evidence type="ECO:0000256" key="6">
    <source>
        <dbReference type="ARBA" id="ARBA00022777"/>
    </source>
</evidence>
<evidence type="ECO:0000256" key="2">
    <source>
        <dbReference type="ARBA" id="ARBA00012438"/>
    </source>
</evidence>
<dbReference type="OrthoDB" id="5241784at2"/>
<dbReference type="PANTHER" id="PTHR24421">
    <property type="entry name" value="NITRATE/NITRITE SENSOR PROTEIN NARX-RELATED"/>
    <property type="match status" value="1"/>
</dbReference>
<dbReference type="Gene3D" id="1.20.5.1930">
    <property type="match status" value="1"/>
</dbReference>
<keyword evidence="3" id="KW-0597">Phosphoprotein</keyword>
<evidence type="ECO:0000256" key="1">
    <source>
        <dbReference type="ARBA" id="ARBA00000085"/>
    </source>
</evidence>
<keyword evidence="4" id="KW-0808">Transferase</keyword>
<name>A0A5J6V880_9MICO</name>
<keyword evidence="9" id="KW-0472">Membrane</keyword>
<evidence type="ECO:0000256" key="3">
    <source>
        <dbReference type="ARBA" id="ARBA00022553"/>
    </source>
</evidence>
<dbReference type="GO" id="GO:0000155">
    <property type="term" value="F:phosphorelay sensor kinase activity"/>
    <property type="evidence" value="ECO:0007669"/>
    <property type="project" value="InterPro"/>
</dbReference>
<keyword evidence="6 12" id="KW-0418">Kinase</keyword>
<evidence type="ECO:0000313" key="12">
    <source>
        <dbReference type="EMBL" id="QFG69273.1"/>
    </source>
</evidence>
<dbReference type="GO" id="GO:0046983">
    <property type="term" value="F:protein dimerization activity"/>
    <property type="evidence" value="ECO:0007669"/>
    <property type="project" value="InterPro"/>
</dbReference>
<dbReference type="Proteomes" id="UP000326546">
    <property type="component" value="Chromosome"/>
</dbReference>
<dbReference type="Pfam" id="PF13581">
    <property type="entry name" value="HATPase_c_2"/>
    <property type="match status" value="1"/>
</dbReference>
<dbReference type="PANTHER" id="PTHR24421:SF10">
    <property type="entry name" value="NITRATE_NITRITE SENSOR PROTEIN NARQ"/>
    <property type="match status" value="1"/>
</dbReference>
<feature type="domain" description="Signal transduction histidine kinase subgroup 3 dimerisation and phosphoacceptor" evidence="10">
    <location>
        <begin position="83"/>
        <end position="149"/>
    </location>
</feature>
<dbReference type="CDD" id="cd16917">
    <property type="entry name" value="HATPase_UhpB-NarQ-NarX-like"/>
    <property type="match status" value="1"/>
</dbReference>
<keyword evidence="8" id="KW-0902">Two-component regulatory system</keyword>
<reference evidence="12 13" key="1">
    <citation type="submission" date="2019-09" db="EMBL/GenBank/DDBJ databases">
        <title>Serinicoccus pratensis sp. nov., isolated from meadow soil.</title>
        <authorList>
            <person name="Zhang W."/>
        </authorList>
    </citation>
    <scope>NUCLEOTIDE SEQUENCE [LARGE SCALE GENOMIC DNA]</scope>
    <source>
        <strain evidence="12 13">W204</strain>
    </source>
</reference>
<evidence type="ECO:0000256" key="9">
    <source>
        <dbReference type="SAM" id="Phobius"/>
    </source>
</evidence>
<evidence type="ECO:0000259" key="10">
    <source>
        <dbReference type="Pfam" id="PF07730"/>
    </source>
</evidence>
<dbReference type="GO" id="GO:0005524">
    <property type="term" value="F:ATP binding"/>
    <property type="evidence" value="ECO:0007669"/>
    <property type="project" value="UniProtKB-KW"/>
</dbReference>
<dbReference type="KEGG" id="serw:FY030_11655"/>
<comment type="catalytic activity">
    <reaction evidence="1">
        <text>ATP + protein L-histidine = ADP + protein N-phospho-L-histidine.</text>
        <dbReference type="EC" id="2.7.13.3"/>
    </reaction>
</comment>
<dbReference type="InterPro" id="IPR036890">
    <property type="entry name" value="HATPase_C_sf"/>
</dbReference>
<evidence type="ECO:0000313" key="13">
    <source>
        <dbReference type="Proteomes" id="UP000326546"/>
    </source>
</evidence>